<feature type="domain" description="Nucleoside phosphorylase" evidence="1">
    <location>
        <begin position="265"/>
        <end position="352"/>
    </location>
</feature>
<dbReference type="RefSeq" id="XP_022577298.1">
    <property type="nucleotide sequence ID" value="XM_022724172.1"/>
</dbReference>
<organism evidence="2 3">
    <name type="scientific">Penicilliopsis zonata CBS 506.65</name>
    <dbReference type="NCBI Taxonomy" id="1073090"/>
    <lineage>
        <taxon>Eukaryota</taxon>
        <taxon>Fungi</taxon>
        <taxon>Dikarya</taxon>
        <taxon>Ascomycota</taxon>
        <taxon>Pezizomycotina</taxon>
        <taxon>Eurotiomycetes</taxon>
        <taxon>Eurotiomycetidae</taxon>
        <taxon>Eurotiales</taxon>
        <taxon>Aspergillaceae</taxon>
        <taxon>Penicilliopsis</taxon>
    </lineage>
</organism>
<reference evidence="3" key="1">
    <citation type="journal article" date="2017" name="Genome Biol.">
        <title>Comparative genomics reveals high biological diversity and specific adaptations in the industrially and medically important fungal genus Aspergillus.</title>
        <authorList>
            <person name="de Vries R.P."/>
            <person name="Riley R."/>
            <person name="Wiebenga A."/>
            <person name="Aguilar-Osorio G."/>
            <person name="Amillis S."/>
            <person name="Uchima C.A."/>
            <person name="Anderluh G."/>
            <person name="Asadollahi M."/>
            <person name="Askin M."/>
            <person name="Barry K."/>
            <person name="Battaglia E."/>
            <person name="Bayram O."/>
            <person name="Benocci T."/>
            <person name="Braus-Stromeyer S.A."/>
            <person name="Caldana C."/>
            <person name="Canovas D."/>
            <person name="Cerqueira G.C."/>
            <person name="Chen F."/>
            <person name="Chen W."/>
            <person name="Choi C."/>
            <person name="Clum A."/>
            <person name="Dos Santos R.A."/>
            <person name="Damasio A.R."/>
            <person name="Diallinas G."/>
            <person name="Emri T."/>
            <person name="Fekete E."/>
            <person name="Flipphi M."/>
            <person name="Freyberg S."/>
            <person name="Gallo A."/>
            <person name="Gournas C."/>
            <person name="Habgood R."/>
            <person name="Hainaut M."/>
            <person name="Harispe M.L."/>
            <person name="Henrissat B."/>
            <person name="Hilden K.S."/>
            <person name="Hope R."/>
            <person name="Hossain A."/>
            <person name="Karabika E."/>
            <person name="Karaffa L."/>
            <person name="Karanyi Z."/>
            <person name="Krasevec N."/>
            <person name="Kuo A."/>
            <person name="Kusch H."/>
            <person name="LaButti K."/>
            <person name="Lagendijk E.L."/>
            <person name="Lapidus A."/>
            <person name="Levasseur A."/>
            <person name="Lindquist E."/>
            <person name="Lipzen A."/>
            <person name="Logrieco A.F."/>
            <person name="MacCabe A."/>
            <person name="Maekelae M.R."/>
            <person name="Malavazi I."/>
            <person name="Melin P."/>
            <person name="Meyer V."/>
            <person name="Mielnichuk N."/>
            <person name="Miskei M."/>
            <person name="Molnar A.P."/>
            <person name="Mule G."/>
            <person name="Ngan C.Y."/>
            <person name="Orejas M."/>
            <person name="Orosz E."/>
            <person name="Ouedraogo J.P."/>
            <person name="Overkamp K.M."/>
            <person name="Park H.-S."/>
            <person name="Perrone G."/>
            <person name="Piumi F."/>
            <person name="Punt P.J."/>
            <person name="Ram A.F."/>
            <person name="Ramon A."/>
            <person name="Rauscher S."/>
            <person name="Record E."/>
            <person name="Riano-Pachon D.M."/>
            <person name="Robert V."/>
            <person name="Roehrig J."/>
            <person name="Ruller R."/>
            <person name="Salamov A."/>
            <person name="Salih N.S."/>
            <person name="Samson R.A."/>
            <person name="Sandor E."/>
            <person name="Sanguinetti M."/>
            <person name="Schuetze T."/>
            <person name="Sepcic K."/>
            <person name="Shelest E."/>
            <person name="Sherlock G."/>
            <person name="Sophianopoulou V."/>
            <person name="Squina F.M."/>
            <person name="Sun H."/>
            <person name="Susca A."/>
            <person name="Todd R.B."/>
            <person name="Tsang A."/>
            <person name="Unkles S.E."/>
            <person name="van de Wiele N."/>
            <person name="van Rossen-Uffink D."/>
            <person name="Oliveira J.V."/>
            <person name="Vesth T.C."/>
            <person name="Visser J."/>
            <person name="Yu J.-H."/>
            <person name="Zhou M."/>
            <person name="Andersen M.R."/>
            <person name="Archer D.B."/>
            <person name="Baker S.E."/>
            <person name="Benoit I."/>
            <person name="Brakhage A.A."/>
            <person name="Braus G.H."/>
            <person name="Fischer R."/>
            <person name="Frisvad J.C."/>
            <person name="Goldman G.H."/>
            <person name="Houbraken J."/>
            <person name="Oakley B."/>
            <person name="Pocsi I."/>
            <person name="Scazzocchio C."/>
            <person name="Seiboth B."/>
            <person name="vanKuyk P.A."/>
            <person name="Wortman J."/>
            <person name="Dyer P.S."/>
            <person name="Grigoriev I.V."/>
        </authorList>
    </citation>
    <scope>NUCLEOTIDE SEQUENCE [LARGE SCALE GENOMIC DNA]</scope>
    <source>
        <strain evidence="3">CBS 506.65</strain>
    </source>
</reference>
<dbReference type="Pfam" id="PF01048">
    <property type="entry name" value="PNP_UDP_1"/>
    <property type="match status" value="1"/>
</dbReference>
<dbReference type="Proteomes" id="UP000184188">
    <property type="component" value="Unassembled WGS sequence"/>
</dbReference>
<evidence type="ECO:0000313" key="3">
    <source>
        <dbReference type="Proteomes" id="UP000184188"/>
    </source>
</evidence>
<dbReference type="PANTHER" id="PTHR46082">
    <property type="entry name" value="ATP/GTP-BINDING PROTEIN-RELATED"/>
    <property type="match status" value="1"/>
</dbReference>
<dbReference type="GeneID" id="34610637"/>
<dbReference type="VEuPathDB" id="FungiDB:ASPZODRAFT_136923"/>
<name>A0A1L9S6M1_9EURO</name>
<dbReference type="SUPFAM" id="SSF53167">
    <property type="entry name" value="Purine and uridine phosphorylases"/>
    <property type="match status" value="1"/>
</dbReference>
<protein>
    <recommendedName>
        <fullName evidence="1">Nucleoside phosphorylase domain-containing protein</fullName>
    </recommendedName>
</protein>
<dbReference type="PANTHER" id="PTHR46082:SF11">
    <property type="entry name" value="AAA+ ATPASE DOMAIN-CONTAINING PROTEIN-RELATED"/>
    <property type="match status" value="1"/>
</dbReference>
<dbReference type="AlphaFoldDB" id="A0A1L9S6M1"/>
<keyword evidence="3" id="KW-1185">Reference proteome</keyword>
<dbReference type="STRING" id="1073090.A0A1L9S6M1"/>
<dbReference type="EMBL" id="KV878356">
    <property type="protein sequence ID" value="OJJ42788.1"/>
    <property type="molecule type" value="Genomic_DNA"/>
</dbReference>
<dbReference type="Gene3D" id="3.40.50.1580">
    <property type="entry name" value="Nucleoside phosphorylase domain"/>
    <property type="match status" value="1"/>
</dbReference>
<dbReference type="GO" id="GO:0003824">
    <property type="term" value="F:catalytic activity"/>
    <property type="evidence" value="ECO:0007669"/>
    <property type="project" value="InterPro"/>
</dbReference>
<evidence type="ECO:0000313" key="2">
    <source>
        <dbReference type="EMBL" id="OJJ42788.1"/>
    </source>
</evidence>
<gene>
    <name evidence="2" type="ORF">ASPZODRAFT_136923</name>
</gene>
<dbReference type="GO" id="GO:0009116">
    <property type="term" value="P:nucleoside metabolic process"/>
    <property type="evidence" value="ECO:0007669"/>
    <property type="project" value="InterPro"/>
</dbReference>
<sequence length="375" mass="40841">MANMANTANMANMTNASNTAMTNTAGAIQQRLQSRHANDEYTVGWICVLPVEFAAAKGMLDEIHGEPQTLQANADDNPYLLGCIRQFKVVIASLPLHELGASSAASVAKAMLFTFPNIRVGLLVGVGGGIPDNCYDDDDEGEEEEEEDPEEMICLGDVVISSSPKTGGVVVYDFGKQLADGSYESLSVLNRPPRSLTAGLTKLQAEHEMNGSKVVEYIEEMLNKNPFMRKGFAFPGRSLDRLFRPDSPHIAGEKTCRNCDKTRLVVRKPRLDDAPRIHYGTVASGRVVVKDPVMRDQIRDKHGAICLEMEAAGLMNIFPCVVIRGISNYADSHKNDSWQRYAAAAAAACAKEFLGCVQLKSIDRKPAAKDFLNTG</sequence>
<dbReference type="InterPro" id="IPR035994">
    <property type="entry name" value="Nucleoside_phosphorylase_sf"/>
</dbReference>
<dbReference type="InterPro" id="IPR053137">
    <property type="entry name" value="NLR-like"/>
</dbReference>
<dbReference type="InterPro" id="IPR000845">
    <property type="entry name" value="Nucleoside_phosphorylase_d"/>
</dbReference>
<accession>A0A1L9S6M1</accession>
<evidence type="ECO:0000259" key="1">
    <source>
        <dbReference type="Pfam" id="PF01048"/>
    </source>
</evidence>
<proteinExistence type="predicted"/>
<dbReference type="OrthoDB" id="1577640at2759"/>